<sequence length="140" mass="15373">MAIRLRGHHLLCLLGYRGKGYSESFCVNMTSIYETLRKEPDTVVEIVKGPDDICRAYPSDQHPHCENGSVYERDAAVLSQIGAGLGSRVRWSELCERVGIAVAPGDIRVLCASCRWQPLGLCEEGVAMIGRGERLPPISS</sequence>
<evidence type="ECO:0000313" key="1">
    <source>
        <dbReference type="EMBL" id="MCZ8511848.1"/>
    </source>
</evidence>
<reference evidence="1 2" key="1">
    <citation type="submission" date="2022-12" db="EMBL/GenBank/DDBJ databases">
        <title>Draft genome sequence of Paenibacillus sp. dW9.</title>
        <authorList>
            <person name="Choi E.-W."/>
            <person name="Kim D.-U."/>
        </authorList>
    </citation>
    <scope>NUCLEOTIDE SEQUENCE [LARGE SCALE GENOMIC DNA]</scope>
    <source>
        <strain evidence="2">dW9</strain>
    </source>
</reference>
<dbReference type="Pfam" id="PF06935">
    <property type="entry name" value="DUF1284"/>
    <property type="match status" value="1"/>
</dbReference>
<dbReference type="InterPro" id="IPR009702">
    <property type="entry name" value="DUF1284"/>
</dbReference>
<evidence type="ECO:0000313" key="2">
    <source>
        <dbReference type="Proteomes" id="UP001527882"/>
    </source>
</evidence>
<accession>A0ABT4Q4R5</accession>
<protein>
    <submittedName>
        <fullName evidence="1">DUF1284 domain-containing protein</fullName>
    </submittedName>
</protein>
<gene>
    <name evidence="1" type="ORF">O9H85_05315</name>
</gene>
<keyword evidence="2" id="KW-1185">Reference proteome</keyword>
<proteinExistence type="predicted"/>
<dbReference type="EMBL" id="JAQAGZ010000003">
    <property type="protein sequence ID" value="MCZ8511848.1"/>
    <property type="molecule type" value="Genomic_DNA"/>
</dbReference>
<organism evidence="1 2">
    <name type="scientific">Paenibacillus gyeongsangnamensis</name>
    <dbReference type="NCBI Taxonomy" id="3388067"/>
    <lineage>
        <taxon>Bacteria</taxon>
        <taxon>Bacillati</taxon>
        <taxon>Bacillota</taxon>
        <taxon>Bacilli</taxon>
        <taxon>Bacillales</taxon>
        <taxon>Paenibacillaceae</taxon>
        <taxon>Paenibacillus</taxon>
    </lineage>
</organism>
<comment type="caution">
    <text evidence="1">The sequence shown here is derived from an EMBL/GenBank/DDBJ whole genome shotgun (WGS) entry which is preliminary data.</text>
</comment>
<dbReference type="Proteomes" id="UP001527882">
    <property type="component" value="Unassembled WGS sequence"/>
</dbReference>
<dbReference type="RefSeq" id="WP_269880247.1">
    <property type="nucleotide sequence ID" value="NZ_JAQAGZ010000003.1"/>
</dbReference>
<name>A0ABT4Q4R5_9BACL</name>